<evidence type="ECO:0000313" key="7">
    <source>
        <dbReference type="Proteomes" id="UP000694570"/>
    </source>
</evidence>
<dbReference type="InterPro" id="IPR007053">
    <property type="entry name" value="LRAT_dom"/>
</dbReference>
<keyword evidence="4" id="KW-0443">Lipid metabolism</keyword>
<name>A0A8D0VKB9_PIG</name>
<proteinExistence type="inferred from homology"/>
<sequence>MASSCLEPKPGDLIEIFHTGYEHWAIYVGDGYVIHLAPLDEYPGAGASSLFSVLTSKAVVKRERLKDVVRGCRYRINNILDHKYRPRPVHEILKSANEMIDVEMEYSFLEKNCEHFVTKLRYDKAECGQVKMAKAFFERVMVGLGALAVMGYSVLKKSKPLTS</sequence>
<dbReference type="AlphaFoldDB" id="A0A8D0VKB9"/>
<evidence type="ECO:0000256" key="2">
    <source>
        <dbReference type="ARBA" id="ARBA00022679"/>
    </source>
</evidence>
<dbReference type="GO" id="GO:0006629">
    <property type="term" value="P:lipid metabolic process"/>
    <property type="evidence" value="ECO:0007669"/>
    <property type="project" value="UniProtKB-KW"/>
</dbReference>
<keyword evidence="2" id="KW-0808">Transferase</keyword>
<accession>A0A8D0VKB9</accession>
<dbReference type="GO" id="GO:0016787">
    <property type="term" value="F:hydrolase activity"/>
    <property type="evidence" value="ECO:0007669"/>
    <property type="project" value="UniProtKB-KW"/>
</dbReference>
<organism evidence="6 7">
    <name type="scientific">Sus scrofa</name>
    <name type="common">Pig</name>
    <dbReference type="NCBI Taxonomy" id="9823"/>
    <lineage>
        <taxon>Eukaryota</taxon>
        <taxon>Metazoa</taxon>
        <taxon>Chordata</taxon>
        <taxon>Craniata</taxon>
        <taxon>Vertebrata</taxon>
        <taxon>Euteleostomi</taxon>
        <taxon>Mammalia</taxon>
        <taxon>Eutheria</taxon>
        <taxon>Laurasiatheria</taxon>
        <taxon>Artiodactyla</taxon>
        <taxon>Suina</taxon>
        <taxon>Suidae</taxon>
        <taxon>Sus</taxon>
    </lineage>
</organism>
<evidence type="ECO:0000256" key="1">
    <source>
        <dbReference type="ARBA" id="ARBA00007824"/>
    </source>
</evidence>
<protein>
    <recommendedName>
        <fullName evidence="5">LRAT domain-containing protein</fullName>
    </recommendedName>
</protein>
<evidence type="ECO:0000256" key="3">
    <source>
        <dbReference type="ARBA" id="ARBA00022801"/>
    </source>
</evidence>
<dbReference type="Proteomes" id="UP000694570">
    <property type="component" value="Unplaced"/>
</dbReference>
<evidence type="ECO:0000259" key="5">
    <source>
        <dbReference type="PROSITE" id="PS51934"/>
    </source>
</evidence>
<dbReference type="PANTHER" id="PTHR13943">
    <property type="entry name" value="HRAS-LIKE SUPPRESSOR - RELATED"/>
    <property type="match status" value="1"/>
</dbReference>
<comment type="similarity">
    <text evidence="1">Belongs to the H-rev107 family.</text>
</comment>
<reference evidence="6" key="1">
    <citation type="submission" date="2025-05" db="UniProtKB">
        <authorList>
            <consortium name="Ensembl"/>
        </authorList>
    </citation>
    <scope>IDENTIFICATION</scope>
</reference>
<keyword evidence="3" id="KW-0378">Hydrolase</keyword>
<dbReference type="Ensembl" id="ENSSSCT00030016823.1">
    <property type="protein sequence ID" value="ENSSSCP00030007545.1"/>
    <property type="gene ID" value="ENSSSCG00030012245.1"/>
</dbReference>
<dbReference type="Gene3D" id="3.90.1720.10">
    <property type="entry name" value="endopeptidase domain like (from Nostoc punctiforme)"/>
    <property type="match status" value="1"/>
</dbReference>
<dbReference type="PROSITE" id="PS51934">
    <property type="entry name" value="LRAT"/>
    <property type="match status" value="1"/>
</dbReference>
<feature type="domain" description="LRAT" evidence="5">
    <location>
        <begin position="13"/>
        <end position="129"/>
    </location>
</feature>
<dbReference type="PANTHER" id="PTHR13943:SF36">
    <property type="entry name" value="PHOSPHOLIPASE A AND ACYLTRANSFERASE 4"/>
    <property type="match status" value="1"/>
</dbReference>
<dbReference type="GO" id="GO:0016740">
    <property type="term" value="F:transferase activity"/>
    <property type="evidence" value="ECO:0007669"/>
    <property type="project" value="UniProtKB-KW"/>
</dbReference>
<evidence type="ECO:0000313" key="6">
    <source>
        <dbReference type="Ensembl" id="ENSSSCP00030007545.1"/>
    </source>
</evidence>
<evidence type="ECO:0000256" key="4">
    <source>
        <dbReference type="ARBA" id="ARBA00023098"/>
    </source>
</evidence>
<dbReference type="Ensembl" id="ENSSSCT00045055308.1">
    <property type="protein sequence ID" value="ENSSSCP00045038565.1"/>
    <property type="gene ID" value="ENSSSCG00045032399.1"/>
</dbReference>
<dbReference type="Pfam" id="PF04970">
    <property type="entry name" value="LRAT"/>
    <property type="match status" value="1"/>
</dbReference>
<dbReference type="InterPro" id="IPR051496">
    <property type="entry name" value="H-rev107_PLA/AT"/>
</dbReference>
<dbReference type="Proteomes" id="UP000694728">
    <property type="component" value="Unplaced"/>
</dbReference>